<dbReference type="InterPro" id="IPR051599">
    <property type="entry name" value="Cell_Envelope_Assoc"/>
</dbReference>
<dbReference type="PANTHER" id="PTHR30336:SF20">
    <property type="entry name" value="DUF218 DOMAIN-CONTAINING PROTEIN"/>
    <property type="match status" value="1"/>
</dbReference>
<dbReference type="AlphaFoldDB" id="A0A223KW50"/>
<protein>
    <recommendedName>
        <fullName evidence="1">DUF218 domain-containing protein</fullName>
    </recommendedName>
</protein>
<dbReference type="STRING" id="1314751.GCA_001591425_05029"/>
<dbReference type="RefSeq" id="WP_066422064.1">
    <property type="nucleotide sequence ID" value="NZ_CP018866.1"/>
</dbReference>
<evidence type="ECO:0000313" key="3">
    <source>
        <dbReference type="Proteomes" id="UP000215224"/>
    </source>
</evidence>
<dbReference type="GO" id="GO:0005886">
    <property type="term" value="C:plasma membrane"/>
    <property type="evidence" value="ECO:0007669"/>
    <property type="project" value="TreeGrafter"/>
</dbReference>
<evidence type="ECO:0000313" key="2">
    <source>
        <dbReference type="EMBL" id="AST93705.1"/>
    </source>
</evidence>
<dbReference type="CDD" id="cd06259">
    <property type="entry name" value="YdcF-like"/>
    <property type="match status" value="1"/>
</dbReference>
<dbReference type="InterPro" id="IPR014729">
    <property type="entry name" value="Rossmann-like_a/b/a_fold"/>
</dbReference>
<dbReference type="KEGG" id="bcoh:BC6307_21750"/>
<accession>A0A223KW50</accession>
<feature type="domain" description="DUF218" evidence="1">
    <location>
        <begin position="22"/>
        <end position="146"/>
    </location>
</feature>
<dbReference type="EMBL" id="CP018866">
    <property type="protein sequence ID" value="AST93705.1"/>
    <property type="molecule type" value="Genomic_DNA"/>
</dbReference>
<sequence length="185" mass="21181">MNTPFDSVTDFIFVETEISPADVIVIPGSDHPPLMEKAVSLFQAGFAPYILPSGGSQPHMNRTEWEYLRDIALKCGVPPEAILKEDQARHTLENAQFSLDVLKKQHIERHKVIIVCKACHSRRALLTYQSVFPLETEFYVAPVVDRYDITKENWFQSEIGIKRTMAEVERIGKYFSVLFPIEARK</sequence>
<proteinExistence type="predicted"/>
<dbReference type="InterPro" id="IPR003848">
    <property type="entry name" value="DUF218"/>
</dbReference>
<dbReference type="Pfam" id="PF02698">
    <property type="entry name" value="DUF218"/>
    <property type="match status" value="1"/>
</dbReference>
<organism evidence="2 3">
    <name type="scientific">Sutcliffiella cohnii</name>
    <dbReference type="NCBI Taxonomy" id="33932"/>
    <lineage>
        <taxon>Bacteria</taxon>
        <taxon>Bacillati</taxon>
        <taxon>Bacillota</taxon>
        <taxon>Bacilli</taxon>
        <taxon>Bacillales</taxon>
        <taxon>Bacillaceae</taxon>
        <taxon>Sutcliffiella</taxon>
    </lineage>
</organism>
<gene>
    <name evidence="2" type="ORF">BC6307_21750</name>
</gene>
<keyword evidence="3" id="KW-1185">Reference proteome</keyword>
<dbReference type="Proteomes" id="UP000215224">
    <property type="component" value="Chromosome"/>
</dbReference>
<dbReference type="Gene3D" id="3.40.50.620">
    <property type="entry name" value="HUPs"/>
    <property type="match status" value="1"/>
</dbReference>
<name>A0A223KW50_9BACI</name>
<dbReference type="PANTHER" id="PTHR30336">
    <property type="entry name" value="INNER MEMBRANE PROTEIN, PROBABLE PERMEASE"/>
    <property type="match status" value="1"/>
</dbReference>
<evidence type="ECO:0000259" key="1">
    <source>
        <dbReference type="Pfam" id="PF02698"/>
    </source>
</evidence>
<reference evidence="2 3" key="1">
    <citation type="submission" date="2016-12" db="EMBL/GenBank/DDBJ databases">
        <title>The whole genome sequencing and assembly of Bacillus cohnii DSM 6307T strain.</title>
        <authorList>
            <person name="Lee Y.-J."/>
            <person name="Yi H."/>
            <person name="Bahn Y.-S."/>
            <person name="Kim J.F."/>
            <person name="Lee D.-W."/>
        </authorList>
    </citation>
    <scope>NUCLEOTIDE SEQUENCE [LARGE SCALE GENOMIC DNA]</scope>
    <source>
        <strain evidence="2 3">DSM 6307</strain>
    </source>
</reference>